<dbReference type="PANTHER" id="PTHR34075">
    <property type="entry name" value="BLR3430 PROTEIN"/>
    <property type="match status" value="1"/>
</dbReference>
<dbReference type="InterPro" id="IPR002878">
    <property type="entry name" value="ChsH2_C"/>
</dbReference>
<dbReference type="PANTHER" id="PTHR34075:SF5">
    <property type="entry name" value="BLR3430 PROTEIN"/>
    <property type="match status" value="1"/>
</dbReference>
<feature type="domain" description="ChsH2 C-terminal OB-fold" evidence="1">
    <location>
        <begin position="65"/>
        <end position="122"/>
    </location>
</feature>
<proteinExistence type="predicted"/>
<evidence type="ECO:0000259" key="1">
    <source>
        <dbReference type="Pfam" id="PF01796"/>
    </source>
</evidence>
<gene>
    <name evidence="3" type="primary">bhsA</name>
    <name evidence="3" type="ORF">dnm_089750</name>
</gene>
<dbReference type="KEGG" id="dmm:dnm_089750"/>
<feature type="domain" description="ChsH2 rubredoxin-like zinc ribbon" evidence="2">
    <location>
        <begin position="32"/>
        <end position="62"/>
    </location>
</feature>
<dbReference type="Pfam" id="PF12172">
    <property type="entry name" value="zf-ChsH2"/>
    <property type="match status" value="1"/>
</dbReference>
<dbReference type="Proteomes" id="UP000663722">
    <property type="component" value="Chromosome"/>
</dbReference>
<dbReference type="Pfam" id="PF01796">
    <property type="entry name" value="OB_ChsH2_C"/>
    <property type="match status" value="1"/>
</dbReference>
<reference evidence="3" key="1">
    <citation type="journal article" date="2021" name="Microb. Physiol.">
        <title>Proteogenomic Insights into the Physiology of Marine, Sulfate-Reducing, Filamentous Desulfonema limicola and Desulfonema magnum.</title>
        <authorList>
            <person name="Schnaars V."/>
            <person name="Wohlbrand L."/>
            <person name="Scheve S."/>
            <person name="Hinrichs C."/>
            <person name="Reinhardt R."/>
            <person name="Rabus R."/>
        </authorList>
    </citation>
    <scope>NUCLEOTIDE SEQUENCE</scope>
    <source>
        <strain evidence="3">4be13</strain>
    </source>
</reference>
<evidence type="ECO:0000259" key="2">
    <source>
        <dbReference type="Pfam" id="PF12172"/>
    </source>
</evidence>
<sequence>MAEGKKKKKEKEPDITFFHPDLLEVPEDGSPPYLKGYKCKKCGKLDFPKLSPCPTCWGEEFEMIPLSRKGILYSFADIYIGQPGMDTPYIVGYIDLPEEIRIFAQLDGEVESFKCDEEVELTTGPIRMNQDGLPIISYKFKKVSA</sequence>
<dbReference type="SUPFAM" id="SSF50249">
    <property type="entry name" value="Nucleic acid-binding proteins"/>
    <property type="match status" value="1"/>
</dbReference>
<evidence type="ECO:0000313" key="4">
    <source>
        <dbReference type="Proteomes" id="UP000663722"/>
    </source>
</evidence>
<organism evidence="3 4">
    <name type="scientific">Desulfonema magnum</name>
    <dbReference type="NCBI Taxonomy" id="45655"/>
    <lineage>
        <taxon>Bacteria</taxon>
        <taxon>Pseudomonadati</taxon>
        <taxon>Thermodesulfobacteriota</taxon>
        <taxon>Desulfobacteria</taxon>
        <taxon>Desulfobacterales</taxon>
        <taxon>Desulfococcaceae</taxon>
        <taxon>Desulfonema</taxon>
    </lineage>
</organism>
<keyword evidence="4" id="KW-1185">Reference proteome</keyword>
<evidence type="ECO:0000313" key="3">
    <source>
        <dbReference type="EMBL" id="QTA92882.1"/>
    </source>
</evidence>
<protein>
    <submittedName>
        <fullName evidence="3">Hydroxybenzylsuccinyl-CoA thiolase, subunit A</fullName>
    </submittedName>
</protein>
<dbReference type="AlphaFoldDB" id="A0A975BWM8"/>
<accession>A0A975BWM8</accession>
<dbReference type="InterPro" id="IPR022002">
    <property type="entry name" value="ChsH2_Znr"/>
</dbReference>
<dbReference type="InterPro" id="IPR052513">
    <property type="entry name" value="Thioester_dehydratase-like"/>
</dbReference>
<name>A0A975BWM8_9BACT</name>
<dbReference type="InterPro" id="IPR012340">
    <property type="entry name" value="NA-bd_OB-fold"/>
</dbReference>
<dbReference type="EMBL" id="CP061800">
    <property type="protein sequence ID" value="QTA92882.1"/>
    <property type="molecule type" value="Genomic_DNA"/>
</dbReference>
<dbReference type="RefSeq" id="WP_207680065.1">
    <property type="nucleotide sequence ID" value="NZ_CP061800.1"/>
</dbReference>